<reference evidence="8" key="1">
    <citation type="journal article" date="2019" name="Int. J. Syst. Evol. Microbiol.">
        <title>The Global Catalogue of Microorganisms (GCM) 10K type strain sequencing project: providing services to taxonomists for standard genome sequencing and annotation.</title>
        <authorList>
            <consortium name="The Broad Institute Genomics Platform"/>
            <consortium name="The Broad Institute Genome Sequencing Center for Infectious Disease"/>
            <person name="Wu L."/>
            <person name="Ma J."/>
        </authorList>
    </citation>
    <scope>NUCLEOTIDE SEQUENCE [LARGE SCALE GENOMIC DNA]</scope>
    <source>
        <strain evidence="8">KCTC 42423</strain>
    </source>
</reference>
<keyword evidence="4" id="KW-0067">ATP-binding</keyword>
<evidence type="ECO:0000313" key="8">
    <source>
        <dbReference type="Proteomes" id="UP001597459"/>
    </source>
</evidence>
<organism evidence="7 8">
    <name type="scientific">Aquimarina hainanensis</name>
    <dbReference type="NCBI Taxonomy" id="1578017"/>
    <lineage>
        <taxon>Bacteria</taxon>
        <taxon>Pseudomonadati</taxon>
        <taxon>Bacteroidota</taxon>
        <taxon>Flavobacteriia</taxon>
        <taxon>Flavobacteriales</taxon>
        <taxon>Flavobacteriaceae</taxon>
        <taxon>Aquimarina</taxon>
    </lineage>
</organism>
<evidence type="ECO:0000256" key="3">
    <source>
        <dbReference type="ARBA" id="ARBA00022741"/>
    </source>
</evidence>
<feature type="domain" description="Glutathionylspermidine synthase pre-ATP-grasp-like" evidence="6">
    <location>
        <begin position="31"/>
        <end position="392"/>
    </location>
</feature>
<evidence type="ECO:0000256" key="5">
    <source>
        <dbReference type="ARBA" id="ARBA00022842"/>
    </source>
</evidence>
<dbReference type="Gene3D" id="3.30.1490.330">
    <property type="match status" value="1"/>
</dbReference>
<dbReference type="SUPFAM" id="SSF56059">
    <property type="entry name" value="Glutathione synthetase ATP-binding domain-like"/>
    <property type="match status" value="1"/>
</dbReference>
<keyword evidence="3" id="KW-0547">Nucleotide-binding</keyword>
<dbReference type="InterPro" id="IPR005494">
    <property type="entry name" value="GSPS_pre-ATP-grasp-like_dom"/>
</dbReference>
<comment type="caution">
    <text evidence="7">The sequence shown here is derived from an EMBL/GenBank/DDBJ whole genome shotgun (WGS) entry which is preliminary data.</text>
</comment>
<dbReference type="Pfam" id="PF03738">
    <property type="entry name" value="GSP_synth"/>
    <property type="match status" value="1"/>
</dbReference>
<dbReference type="EMBL" id="JBHULX010000004">
    <property type="protein sequence ID" value="MFD2590392.1"/>
    <property type="molecule type" value="Genomic_DNA"/>
</dbReference>
<accession>A0ABW5N444</accession>
<keyword evidence="8" id="KW-1185">Reference proteome</keyword>
<evidence type="ECO:0000256" key="4">
    <source>
        <dbReference type="ARBA" id="ARBA00022840"/>
    </source>
</evidence>
<keyword evidence="1" id="KW-0436">Ligase</keyword>
<gene>
    <name evidence="7" type="ORF">ACFSTE_06075</name>
</gene>
<proteinExistence type="predicted"/>
<dbReference type="Proteomes" id="UP001597459">
    <property type="component" value="Unassembled WGS sequence"/>
</dbReference>
<keyword evidence="5" id="KW-0460">Magnesium</keyword>
<evidence type="ECO:0000256" key="2">
    <source>
        <dbReference type="ARBA" id="ARBA00022723"/>
    </source>
</evidence>
<keyword evidence="2" id="KW-0479">Metal-binding</keyword>
<protein>
    <submittedName>
        <fullName evidence="7">Glutathionylspermidine synthase family protein</fullName>
    </submittedName>
</protein>
<evidence type="ECO:0000256" key="1">
    <source>
        <dbReference type="ARBA" id="ARBA00022598"/>
    </source>
</evidence>
<evidence type="ECO:0000259" key="6">
    <source>
        <dbReference type="Pfam" id="PF03738"/>
    </source>
</evidence>
<evidence type="ECO:0000313" key="7">
    <source>
        <dbReference type="EMBL" id="MFD2590392.1"/>
    </source>
</evidence>
<dbReference type="SUPFAM" id="SSF52440">
    <property type="entry name" value="PreATP-grasp domain"/>
    <property type="match status" value="1"/>
</dbReference>
<dbReference type="InterPro" id="IPR016185">
    <property type="entry name" value="PreATP-grasp_dom_sf"/>
</dbReference>
<sequence>MVKENLLDPLEDSRFKEIKRLKKKHVPHQLHWYLKEDYFSEELLGVYPSEIHQFTKAAEEAYQLFEKATAHIIANDALEKLQIPSFFKECIVHSWNNRKKHAFLYGRFDLNAGFNNTRAKVIEFNADTCSTLPETIFWQPLQLEKLGNQFRQYNTLERDITESLKNLRSSMSHEKPVFLASTFGYKEDILNANCVMGAAYKAGYEPFYCDLEQVVFSEEEGVFYEVGGEYQPVDVWFKIVPWDWMFTEEPELAKTLATIVQKELCVVLNPAYTAIWQNKKFLAYITEHFPNQVIAETYLTEEKLQGRDYVSKPIYGRLGENVTLSRGKEIHSKGDYGQQSRVYQRFYPLVKDKEEYYYQTGVVYTQKPSAINFRTQESPIITDDCEFMSHFIW</sequence>
<dbReference type="RefSeq" id="WP_378257615.1">
    <property type="nucleotide sequence ID" value="NZ_JBHSJV010000001.1"/>
</dbReference>
<name>A0ABW5N444_9FLAO</name>